<protein>
    <submittedName>
        <fullName evidence="1">Uncharacterized protein</fullName>
    </submittedName>
</protein>
<dbReference type="Proteomes" id="UP000663850">
    <property type="component" value="Unassembled WGS sequence"/>
</dbReference>
<proteinExistence type="predicted"/>
<organism evidence="1 2">
    <name type="scientific">Rhizoctonia solani</name>
    <dbReference type="NCBI Taxonomy" id="456999"/>
    <lineage>
        <taxon>Eukaryota</taxon>
        <taxon>Fungi</taxon>
        <taxon>Dikarya</taxon>
        <taxon>Basidiomycota</taxon>
        <taxon>Agaricomycotina</taxon>
        <taxon>Agaricomycetes</taxon>
        <taxon>Cantharellales</taxon>
        <taxon>Ceratobasidiaceae</taxon>
        <taxon>Rhizoctonia</taxon>
    </lineage>
</organism>
<accession>A0A8H3B0B1</accession>
<name>A0A8H3B0B1_9AGAM</name>
<evidence type="ECO:0000313" key="1">
    <source>
        <dbReference type="EMBL" id="CAE6444629.1"/>
    </source>
</evidence>
<comment type="caution">
    <text evidence="1">The sequence shown here is derived from an EMBL/GenBank/DDBJ whole genome shotgun (WGS) entry which is preliminary data.</text>
</comment>
<gene>
    <name evidence="1" type="ORF">RDB_LOCUS34102</name>
</gene>
<reference evidence="1" key="1">
    <citation type="submission" date="2021-01" db="EMBL/GenBank/DDBJ databases">
        <authorList>
            <person name="Kaushik A."/>
        </authorList>
    </citation>
    <scope>NUCLEOTIDE SEQUENCE</scope>
    <source>
        <strain evidence="1">Type strain: AG8-Rh-89/</strain>
    </source>
</reference>
<evidence type="ECO:0000313" key="2">
    <source>
        <dbReference type="Proteomes" id="UP000663850"/>
    </source>
</evidence>
<dbReference type="EMBL" id="CAJMWZ010001906">
    <property type="protein sequence ID" value="CAE6444629.1"/>
    <property type="molecule type" value="Genomic_DNA"/>
</dbReference>
<sequence>MQWKSEFDHIPYEQWLPLETLCFRYSLHSSTSETDLIGVFCVEGVRGRPDPDEDLDDKCYENSLVDIQDTRAFLLAFIDRIEFFRPLPAALAALVLKFVRQKTILETAASDSKHLSTDIGFHRYATQLFGLIDRVCSVYATSTTMISTIAKTLFNNDFVNLFGRLVLLSLSVGSSLGRLSQESPILFSNLDRKKAPYNIARSWFDLSFEALEAMHSCCQTGNQFQETFDSSFPDWMKLRRCLDPNFPQHHIAAGSKTFENHVQGTRATLLKMAYSFGYSERAFHNRMALNARLLHTAAMHVKKRTGNARNSPIA</sequence>
<dbReference type="AlphaFoldDB" id="A0A8H3B0B1"/>